<feature type="compositionally biased region" description="Polar residues" evidence="1">
    <location>
        <begin position="1322"/>
        <end position="1342"/>
    </location>
</feature>
<evidence type="ECO:0000313" key="3">
    <source>
        <dbReference type="Proteomes" id="UP000044841"/>
    </source>
</evidence>
<feature type="region of interest" description="Disordered" evidence="1">
    <location>
        <begin position="1186"/>
        <end position="1226"/>
    </location>
</feature>
<feature type="region of interest" description="Disordered" evidence="1">
    <location>
        <begin position="1274"/>
        <end position="1397"/>
    </location>
</feature>
<feature type="compositionally biased region" description="Low complexity" evidence="1">
    <location>
        <begin position="710"/>
        <end position="724"/>
    </location>
</feature>
<feature type="region of interest" description="Disordered" evidence="1">
    <location>
        <begin position="1115"/>
        <end position="1153"/>
    </location>
</feature>
<keyword evidence="2" id="KW-0436">Ligase</keyword>
<evidence type="ECO:0000313" key="2">
    <source>
        <dbReference type="EMBL" id="CUA67184.1"/>
    </source>
</evidence>
<dbReference type="GO" id="GO:0016874">
    <property type="term" value="F:ligase activity"/>
    <property type="evidence" value="ECO:0007669"/>
    <property type="project" value="UniProtKB-KW"/>
</dbReference>
<feature type="compositionally biased region" description="Low complexity" evidence="1">
    <location>
        <begin position="1188"/>
        <end position="1204"/>
    </location>
</feature>
<feature type="compositionally biased region" description="Low complexity" evidence="1">
    <location>
        <begin position="1311"/>
        <end position="1321"/>
    </location>
</feature>
<feature type="compositionally biased region" description="Basic and acidic residues" evidence="1">
    <location>
        <begin position="694"/>
        <end position="704"/>
    </location>
</feature>
<sequence length="1397" mass="153380">MSSSPKRKRPAHKAHSSPSKVQPSKSYRSPAPPRYVPSKTVLSLPEYFDVNQKAFFNQYIGEPFLEHKAKRGVRHKNAMSWVFDIFTSDFLKATYPNHDLTDEDKQWYWRKIGGAVYTYLYNHTKRSSNGVTAKAIHAKSRAYAHDFWRRENMEAYQMAVAAYIEGHPNEAVDGALSFGKMRSVSTAAFKLLPKETQDKWRKIAKDDLATVRALQRYIKSFFKALETLLKEGESVAGIKLVAVALSEKPDGGYQISRHSAGSVGDLLKATSLFQFCSTMKEWFESQTEGGPVVNGAPKPTVYPDYSRSKFPRLPDFAGLHLVELQAILRLYMAGLWQYQGGGRRVPWTRIMANRDKYIHPTRLPLGAVVKDPGSLTIVEVLILLNYFLLCQEEQIPLDKTFQYLAVEVADPIEPNESEETKRELIEDATKGKTYWLVTYENTVTKCHASEGMVYTEEQIRYAHFVATGQEESSVPDDWHSLPFGGDITTGAVFVTEEKTQVLALADQLPQLNKQRAYDLVNLTNEHQAHFPASDSLGLWGLELAPPLAIPAAPPSSTETDYFNTIWPPREYFQSPSSSPPEGRFSYIEDWRNFVIERSSKGAFHEPSGTFMGGDTGIGWLSRLLLKFLFAFSALRGDFAPSEKLPSDYDQSRLPLGEWDRLLGWIDGLAATLREDIAILSQTSGERAKGLLHTISDHSSDDELAVRPMTSTSSAHSDPVPSSSALSAHDSRLSTPEPTFPVPRPTGSPSATRSRTPTVKPKRKPKAKSTAAAKKSRNSTLPPVAFYAGSGPPSPESEDVDYDTLDKTSQDDEDDSFDLFNLSGQQDSNPRESPRALVPAKEKLPAGIHDAPVGTPTNSSQAFNVNIRAIWLPVEHVFGTARPLPLLKPELYKVKSFNEAGSKLKNLDTHAKSLIKQWKSFASEHIHSPDPAAHVRVSSFSPAQQPLVEYLLNRQHAWKLAESLAPSVFNFIFHFKSLIRESVYTYGSIERTIELKRYMSASESDLEAVEARLTESRFVISQLRLYCDELSIFHSLATEWYNRLEGTWLHEDVSGKTADLLELAKAQMLWTHRTVARRGVCTANREKTSSKLPPGEGLVDIWYTFGCPQMSDEPSSLRGLLSLTPAPTPSNEMGALDLTANGTTSDPAPLNKTPEVPVSTALRGHGTLEQDGSSDFVIERQIRVDIQKPPLASPSSESEPGLPGATSIDLLSPPAPAPLPGRDGVGMSTLAERTTPVADPPGLSTPPLVKTSLATATATANVAVVPLSGFPAGGTSVNTTQDSSEAEGSPASTAPTNTAPSAAVIASPTPPGSSEGSTESSTVMHTVTGPFSTSIDDQTTNNHDAPPKKAPRKSKTKPVPFENAMPEAAGKRTRSASKRALEAKEAEVASVGRGKRRR</sequence>
<dbReference type="EMBL" id="CYGV01000036">
    <property type="protein sequence ID" value="CUA67184.1"/>
    <property type="molecule type" value="Genomic_DNA"/>
</dbReference>
<feature type="region of interest" description="Disordered" evidence="1">
    <location>
        <begin position="1"/>
        <end position="34"/>
    </location>
</feature>
<proteinExistence type="predicted"/>
<feature type="region of interest" description="Disordered" evidence="1">
    <location>
        <begin position="694"/>
        <end position="835"/>
    </location>
</feature>
<accession>A0A0K6FMF3</accession>
<reference evidence="2 3" key="1">
    <citation type="submission" date="2015-07" db="EMBL/GenBank/DDBJ databases">
        <authorList>
            <person name="Noorani M."/>
        </authorList>
    </citation>
    <scope>NUCLEOTIDE SEQUENCE [LARGE SCALE GENOMIC DNA]</scope>
    <source>
        <strain evidence="2">BBA 69670</strain>
    </source>
</reference>
<evidence type="ECO:0000256" key="1">
    <source>
        <dbReference type="SAM" id="MobiDB-lite"/>
    </source>
</evidence>
<keyword evidence="3" id="KW-1185">Reference proteome</keyword>
<gene>
    <name evidence="2" type="ORF">RSOLAG22IIIB_07252</name>
</gene>
<feature type="compositionally biased region" description="Basic residues" evidence="1">
    <location>
        <begin position="1"/>
        <end position="15"/>
    </location>
</feature>
<feature type="compositionally biased region" description="Polar residues" evidence="1">
    <location>
        <begin position="16"/>
        <end position="27"/>
    </location>
</feature>
<organism evidence="2 3">
    <name type="scientific">Rhizoctonia solani</name>
    <dbReference type="NCBI Taxonomy" id="456999"/>
    <lineage>
        <taxon>Eukaryota</taxon>
        <taxon>Fungi</taxon>
        <taxon>Dikarya</taxon>
        <taxon>Basidiomycota</taxon>
        <taxon>Agaricomycotina</taxon>
        <taxon>Agaricomycetes</taxon>
        <taxon>Cantharellales</taxon>
        <taxon>Ceratobasidiaceae</taxon>
        <taxon>Rhizoctonia</taxon>
    </lineage>
</organism>
<protein>
    <submittedName>
        <fullName evidence="2">DNA ligase 4</fullName>
    </submittedName>
</protein>
<dbReference type="Proteomes" id="UP000044841">
    <property type="component" value="Unassembled WGS sequence"/>
</dbReference>
<feature type="compositionally biased region" description="Low complexity" evidence="1">
    <location>
        <begin position="1288"/>
        <end position="1302"/>
    </location>
</feature>
<name>A0A0K6FMF3_9AGAM</name>